<evidence type="ECO:0000313" key="3">
    <source>
        <dbReference type="Proteomes" id="UP000813461"/>
    </source>
</evidence>
<comment type="caution">
    <text evidence="2">The sequence shown here is derived from an EMBL/GenBank/DDBJ whole genome shotgun (WGS) entry which is preliminary data.</text>
</comment>
<feature type="compositionally biased region" description="Polar residues" evidence="1">
    <location>
        <begin position="1"/>
        <end position="12"/>
    </location>
</feature>
<evidence type="ECO:0000256" key="1">
    <source>
        <dbReference type="SAM" id="MobiDB-lite"/>
    </source>
</evidence>
<feature type="region of interest" description="Disordered" evidence="1">
    <location>
        <begin position="178"/>
        <end position="210"/>
    </location>
</feature>
<feature type="region of interest" description="Disordered" evidence="1">
    <location>
        <begin position="1"/>
        <end position="25"/>
    </location>
</feature>
<keyword evidence="3" id="KW-1185">Reference proteome</keyword>
<gene>
    <name evidence="2" type="ORF">FB567DRAFT_154014</name>
</gene>
<dbReference type="EMBL" id="JAGMVJ010000019">
    <property type="protein sequence ID" value="KAH7076134.1"/>
    <property type="molecule type" value="Genomic_DNA"/>
</dbReference>
<evidence type="ECO:0000313" key="2">
    <source>
        <dbReference type="EMBL" id="KAH7076134.1"/>
    </source>
</evidence>
<sequence length="275" mass="30948">MQGSARPSSAHINGTPGRRQLPDNLSAREATPLYLESVVRRLCASFDRVHPGPLRAGPISPAMRLMSFGASVHVTNKSHSNRACDCLQSHLPRLPYILDGQRPRTTFDDAQLPHHRKVAAEIVRTAAIQNHHHGIPVTIPPFVRGDDDLLCRQQIHTANCSLRSARTHTARRLVLMSNSAHPPNGHRRNRIEGQSGSVRPASSARSGGTWRRHRLTSAFPASFVFYKASRHRREDAYAPSERLSKCIVARLRTRRKSERLWVPPDWDLRAARRIQ</sequence>
<protein>
    <submittedName>
        <fullName evidence="2">Uncharacterized protein</fullName>
    </submittedName>
</protein>
<reference evidence="2" key="1">
    <citation type="journal article" date="2021" name="Nat. Commun.">
        <title>Genetic determinants of endophytism in the Arabidopsis root mycobiome.</title>
        <authorList>
            <person name="Mesny F."/>
            <person name="Miyauchi S."/>
            <person name="Thiergart T."/>
            <person name="Pickel B."/>
            <person name="Atanasova L."/>
            <person name="Karlsson M."/>
            <person name="Huettel B."/>
            <person name="Barry K.W."/>
            <person name="Haridas S."/>
            <person name="Chen C."/>
            <person name="Bauer D."/>
            <person name="Andreopoulos W."/>
            <person name="Pangilinan J."/>
            <person name="LaButti K."/>
            <person name="Riley R."/>
            <person name="Lipzen A."/>
            <person name="Clum A."/>
            <person name="Drula E."/>
            <person name="Henrissat B."/>
            <person name="Kohler A."/>
            <person name="Grigoriev I.V."/>
            <person name="Martin F.M."/>
            <person name="Hacquard S."/>
        </authorList>
    </citation>
    <scope>NUCLEOTIDE SEQUENCE</scope>
    <source>
        <strain evidence="2">MPI-SDFR-AT-0120</strain>
    </source>
</reference>
<organism evidence="2 3">
    <name type="scientific">Paraphoma chrysanthemicola</name>
    <dbReference type="NCBI Taxonomy" id="798071"/>
    <lineage>
        <taxon>Eukaryota</taxon>
        <taxon>Fungi</taxon>
        <taxon>Dikarya</taxon>
        <taxon>Ascomycota</taxon>
        <taxon>Pezizomycotina</taxon>
        <taxon>Dothideomycetes</taxon>
        <taxon>Pleosporomycetidae</taxon>
        <taxon>Pleosporales</taxon>
        <taxon>Pleosporineae</taxon>
        <taxon>Phaeosphaeriaceae</taxon>
        <taxon>Paraphoma</taxon>
    </lineage>
</organism>
<dbReference type="AlphaFoldDB" id="A0A8K0QXI5"/>
<dbReference type="Proteomes" id="UP000813461">
    <property type="component" value="Unassembled WGS sequence"/>
</dbReference>
<proteinExistence type="predicted"/>
<accession>A0A8K0QXI5</accession>
<name>A0A8K0QXI5_9PLEO</name>